<evidence type="ECO:0000313" key="3">
    <source>
        <dbReference type="Proteomes" id="UP001642484"/>
    </source>
</evidence>
<accession>A0ABP0LHP4</accession>
<evidence type="ECO:0000256" key="1">
    <source>
        <dbReference type="SAM" id="Phobius"/>
    </source>
</evidence>
<comment type="caution">
    <text evidence="2">The sequence shown here is derived from an EMBL/GenBank/DDBJ whole genome shotgun (WGS) entry which is preliminary data.</text>
</comment>
<sequence>VISVVNTLILIASVGGKEAPFRWLIQSVIHALILPTLGLLIFYCGYRGVAEPDAKLVSRFKVGQPALAVIYFLFGILPLGPVNGLAKLGSTGGSVYWLMVILLESGLWLGNCCLAVWNTVRITRVDSPAQANRF</sequence>
<feature type="non-terminal residue" evidence="2">
    <location>
        <position position="1"/>
    </location>
</feature>
<keyword evidence="1" id="KW-0472">Membrane</keyword>
<keyword evidence="3" id="KW-1185">Reference proteome</keyword>
<dbReference type="Proteomes" id="UP001642484">
    <property type="component" value="Unassembled WGS sequence"/>
</dbReference>
<reference evidence="2 3" key="1">
    <citation type="submission" date="2024-02" db="EMBL/GenBank/DDBJ databases">
        <authorList>
            <person name="Chen Y."/>
            <person name="Shah S."/>
            <person name="Dougan E. K."/>
            <person name="Thang M."/>
            <person name="Chan C."/>
        </authorList>
    </citation>
    <scope>NUCLEOTIDE SEQUENCE [LARGE SCALE GENOMIC DNA]</scope>
</reference>
<proteinExistence type="predicted"/>
<keyword evidence="1" id="KW-0812">Transmembrane</keyword>
<keyword evidence="1" id="KW-1133">Transmembrane helix</keyword>
<feature type="transmembrane region" description="Helical" evidence="1">
    <location>
        <begin position="66"/>
        <end position="83"/>
    </location>
</feature>
<organism evidence="2 3">
    <name type="scientific">Durusdinium trenchii</name>
    <dbReference type="NCBI Taxonomy" id="1381693"/>
    <lineage>
        <taxon>Eukaryota</taxon>
        <taxon>Sar</taxon>
        <taxon>Alveolata</taxon>
        <taxon>Dinophyceae</taxon>
        <taxon>Suessiales</taxon>
        <taxon>Symbiodiniaceae</taxon>
        <taxon>Durusdinium</taxon>
    </lineage>
</organism>
<feature type="transmembrane region" description="Helical" evidence="1">
    <location>
        <begin position="95"/>
        <end position="117"/>
    </location>
</feature>
<name>A0ABP0LHP4_9DINO</name>
<dbReference type="EMBL" id="CAXAMN010012625">
    <property type="protein sequence ID" value="CAK9038665.1"/>
    <property type="molecule type" value="Genomic_DNA"/>
</dbReference>
<gene>
    <name evidence="2" type="ORF">CCMP2556_LOCUS21118</name>
</gene>
<feature type="transmembrane region" description="Helical" evidence="1">
    <location>
        <begin position="23"/>
        <end position="46"/>
    </location>
</feature>
<protein>
    <submittedName>
        <fullName evidence="2">Uncharacterized protein</fullName>
    </submittedName>
</protein>
<evidence type="ECO:0000313" key="2">
    <source>
        <dbReference type="EMBL" id="CAK9038665.1"/>
    </source>
</evidence>